<sequence length="144" mass="15810">MLHFVTSVVERLCEWLTLCSRTPVLDPAQLRTVEEHAAHVTAGVQVPVTEFNRVRWILILRQIVRWVVIADLGFSPSSVSCGTGAVVTVGNVAETSKCTAVVDGWTRTLPSTADTPPPCGAAQSAIVLRMEAKYRQIRRNNEVK</sequence>
<dbReference type="EMBL" id="GBHO01026793">
    <property type="protein sequence ID" value="JAG16811.1"/>
    <property type="molecule type" value="Transcribed_RNA"/>
</dbReference>
<accession>A0A0A9XAX7</accession>
<gene>
    <name evidence="1" type="primary">menD_3</name>
    <name evidence="1" type="ORF">CM83_8696</name>
</gene>
<dbReference type="AlphaFoldDB" id="A0A0A9XAX7"/>
<evidence type="ECO:0000313" key="1">
    <source>
        <dbReference type="EMBL" id="JAG16811.1"/>
    </source>
</evidence>
<reference evidence="1" key="2">
    <citation type="submission" date="2014-07" db="EMBL/GenBank/DDBJ databases">
        <authorList>
            <person name="Hull J."/>
        </authorList>
    </citation>
    <scope>NUCLEOTIDE SEQUENCE</scope>
</reference>
<name>A0A0A9XAX7_LYGHE</name>
<reference evidence="1" key="1">
    <citation type="journal article" date="2014" name="PLoS ONE">
        <title>Transcriptome-Based Identification of ABC Transporters in the Western Tarnished Plant Bug Lygus hesperus.</title>
        <authorList>
            <person name="Hull J.J."/>
            <person name="Chaney K."/>
            <person name="Geib S.M."/>
            <person name="Fabrick J.A."/>
            <person name="Brent C.S."/>
            <person name="Walsh D."/>
            <person name="Lavine L.C."/>
        </authorList>
    </citation>
    <scope>NUCLEOTIDE SEQUENCE</scope>
</reference>
<protein>
    <submittedName>
        <fullName evidence="1">2-succinyl-5-enolpyruvyl-6-hydroxy-3-cyclohexene-1-carboxylate synthase</fullName>
    </submittedName>
</protein>
<proteinExistence type="predicted"/>
<organism evidence="1">
    <name type="scientific">Lygus hesperus</name>
    <name type="common">Western plant bug</name>
    <dbReference type="NCBI Taxonomy" id="30085"/>
    <lineage>
        <taxon>Eukaryota</taxon>
        <taxon>Metazoa</taxon>
        <taxon>Ecdysozoa</taxon>
        <taxon>Arthropoda</taxon>
        <taxon>Hexapoda</taxon>
        <taxon>Insecta</taxon>
        <taxon>Pterygota</taxon>
        <taxon>Neoptera</taxon>
        <taxon>Paraneoptera</taxon>
        <taxon>Hemiptera</taxon>
        <taxon>Heteroptera</taxon>
        <taxon>Panheteroptera</taxon>
        <taxon>Cimicomorpha</taxon>
        <taxon>Miridae</taxon>
        <taxon>Mirini</taxon>
        <taxon>Lygus</taxon>
    </lineage>
</organism>